<dbReference type="GO" id="GO:0019867">
    <property type="term" value="C:outer membrane"/>
    <property type="evidence" value="ECO:0007669"/>
    <property type="project" value="InterPro"/>
</dbReference>
<dbReference type="EMBL" id="KR063280">
    <property type="protein sequence ID" value="AKL88384.1"/>
    <property type="molecule type" value="Genomic_DNA"/>
</dbReference>
<dbReference type="OrthoDB" id="13109at10239"/>
<dbReference type="Gene3D" id="2.150.10.10">
    <property type="entry name" value="Serralysin-like metalloprotease, C-terminal"/>
    <property type="match status" value="1"/>
</dbReference>
<dbReference type="RefSeq" id="YP_009273585.1">
    <property type="nucleotide sequence ID" value="NC_030906.1"/>
</dbReference>
<reference evidence="2 3" key="1">
    <citation type="journal article" date="2015" name="PLoS ONE">
        <title>Lysis to Kill: Evaluation of the Lytic Abilities, and Genomics of Nine Bacteriophages Infective for Gordonia spp. and Their Potential Use in Activated Sludge Foam Biocontrol.</title>
        <authorList>
            <person name="Dyson Z.A."/>
            <person name="Tucci J."/>
            <person name="Seviour R.J."/>
            <person name="Petrovski S."/>
        </authorList>
    </citation>
    <scope>NUCLEOTIDE SEQUENCE [LARGE SCALE GENOMIC DNA]</scope>
</reference>
<dbReference type="GeneID" id="28801153"/>
<gene>
    <name evidence="2" type="ORF">GMA6_103</name>
</gene>
<proteinExistence type="predicted"/>
<protein>
    <recommendedName>
        <fullName evidence="1">Trimeric autotransporter adhesin YadA-like stalk domain-containing protein</fullName>
    </recommendedName>
</protein>
<dbReference type="SUPFAM" id="SSF101967">
    <property type="entry name" value="Adhesin YadA, collagen-binding domain"/>
    <property type="match status" value="1"/>
</dbReference>
<accession>A0A0K0NLA4</accession>
<dbReference type="Pfam" id="PF05662">
    <property type="entry name" value="YadA_stalk"/>
    <property type="match status" value="1"/>
</dbReference>
<keyword evidence="3" id="KW-1185">Reference proteome</keyword>
<feature type="domain" description="Trimeric autotransporter adhesin YadA-like stalk" evidence="1">
    <location>
        <begin position="117"/>
        <end position="149"/>
    </location>
</feature>
<evidence type="ECO:0000259" key="1">
    <source>
        <dbReference type="Pfam" id="PF05662"/>
    </source>
</evidence>
<dbReference type="InterPro" id="IPR008635">
    <property type="entry name" value="Coiled_stalk_dom"/>
</dbReference>
<organism evidence="2 3">
    <name type="scientific">Gordonia phage GMA6</name>
    <dbReference type="NCBI Taxonomy" id="1647285"/>
    <lineage>
        <taxon>Viruses</taxon>
        <taxon>Duplodnaviria</taxon>
        <taxon>Heunggongvirae</taxon>
        <taxon>Uroviricota</taxon>
        <taxon>Caudoviricetes</taxon>
        <taxon>Bendigovirus</taxon>
        <taxon>Bendigovirus GMA6</taxon>
    </lineage>
</organism>
<sequence>MSAIRYGKRIDLQGNQILNAVVHSDAGLPTPTAALTGSLRYNTSDSRLYVCNGTTWELRATNADALQGFSPAQLRDRGTHTGTQDVATISGLDAKIDSRPVSNFAAATKDVSLGNFKITNLANGVSNNDAINVSQLDAVRQIAMSAAVGTAIKAPVLAVAITNQNLAAVGTIDGVTIPTSGRFLLAGQTDSTQNGIYYKNGGGAAIRATDADETGELLPGTQVFVTQGTANGDSSWAIVSDAPITIGASAQQWAKVPGSSGTSYTWGNGLQNSAGTISVKAGVGINVSDGNVNIDTALVVRKSAQAVPGGTSPVTITHGLNTSDIIQVQLREVATGDLVFVGVTVTGANTISLDFDAATVPAGTYRVAVAG</sequence>
<evidence type="ECO:0000313" key="3">
    <source>
        <dbReference type="Proteomes" id="UP000203886"/>
    </source>
</evidence>
<dbReference type="KEGG" id="vg:28801153"/>
<dbReference type="InterPro" id="IPR011049">
    <property type="entry name" value="Serralysin-like_metalloprot_C"/>
</dbReference>
<name>A0A0K0NLA4_9CAUD</name>
<evidence type="ECO:0000313" key="2">
    <source>
        <dbReference type="EMBL" id="AKL88384.1"/>
    </source>
</evidence>
<dbReference type="Proteomes" id="UP000203886">
    <property type="component" value="Segment"/>
</dbReference>